<reference evidence="1 2" key="1">
    <citation type="submission" date="2019-02" db="EMBL/GenBank/DDBJ databases">
        <title>Arundinibacter roseus gen. nov., sp. nov., a new member of the family Cytophagaceae.</title>
        <authorList>
            <person name="Szuroczki S."/>
            <person name="Khayer B."/>
            <person name="Sproer C."/>
            <person name="Toumi M."/>
            <person name="Szabo A."/>
            <person name="Felfoldi T."/>
            <person name="Schumann P."/>
            <person name="Toth E."/>
        </authorList>
    </citation>
    <scope>NUCLEOTIDE SEQUENCE [LARGE SCALE GENOMIC DNA]</scope>
    <source>
        <strain evidence="1 2">DMA-k-7a</strain>
    </source>
</reference>
<gene>
    <name evidence="1" type="ORF">EZE20_06080</name>
</gene>
<evidence type="ECO:0000313" key="1">
    <source>
        <dbReference type="EMBL" id="TDB67510.1"/>
    </source>
</evidence>
<dbReference type="EMBL" id="SMJU01000003">
    <property type="protein sequence ID" value="TDB67510.1"/>
    <property type="molecule type" value="Genomic_DNA"/>
</dbReference>
<protein>
    <submittedName>
        <fullName evidence="1">Uncharacterized protein</fullName>
    </submittedName>
</protein>
<name>A0A4R4KHD0_9BACT</name>
<proteinExistence type="predicted"/>
<keyword evidence="2" id="KW-1185">Reference proteome</keyword>
<accession>A0A4R4KHD0</accession>
<evidence type="ECO:0000313" key="2">
    <source>
        <dbReference type="Proteomes" id="UP000295706"/>
    </source>
</evidence>
<sequence length="98" mass="11646">MTDPSWESCIYLFKIERNQPTRTQPNFLDFLRVSDSSWYTRIILVGSVPFALNRLKPDDLFVRTQLFCRKNGLIRNGTYEQLLHTPFFGIVAKNYNRR</sequence>
<dbReference type="Proteomes" id="UP000295706">
    <property type="component" value="Unassembled WGS sequence"/>
</dbReference>
<dbReference type="RefSeq" id="WP_132115563.1">
    <property type="nucleotide sequence ID" value="NZ_SMJU01000003.1"/>
</dbReference>
<organism evidence="1 2">
    <name type="scientific">Arundinibacter roseus</name>
    <dbReference type="NCBI Taxonomy" id="2070510"/>
    <lineage>
        <taxon>Bacteria</taxon>
        <taxon>Pseudomonadati</taxon>
        <taxon>Bacteroidota</taxon>
        <taxon>Cytophagia</taxon>
        <taxon>Cytophagales</taxon>
        <taxon>Spirosomataceae</taxon>
        <taxon>Arundinibacter</taxon>
    </lineage>
</organism>
<comment type="caution">
    <text evidence="1">The sequence shown here is derived from an EMBL/GenBank/DDBJ whole genome shotgun (WGS) entry which is preliminary data.</text>
</comment>
<dbReference type="AlphaFoldDB" id="A0A4R4KHD0"/>